<proteinExistence type="predicted"/>
<name>A0AAJ0BFT2_9PEZI</name>
<keyword evidence="3" id="KW-1185">Reference proteome</keyword>
<comment type="caution">
    <text evidence="2">The sequence shown here is derived from an EMBL/GenBank/DDBJ whole genome shotgun (WGS) entry which is preliminary data.</text>
</comment>
<gene>
    <name evidence="2" type="ORF">QBC47DRAFT_378603</name>
</gene>
<accession>A0AAJ0BFT2</accession>
<protein>
    <submittedName>
        <fullName evidence="2">Uncharacterized protein</fullName>
    </submittedName>
</protein>
<feature type="region of interest" description="Disordered" evidence="1">
    <location>
        <begin position="194"/>
        <end position="222"/>
    </location>
</feature>
<organism evidence="2 3">
    <name type="scientific">Echria macrotheca</name>
    <dbReference type="NCBI Taxonomy" id="438768"/>
    <lineage>
        <taxon>Eukaryota</taxon>
        <taxon>Fungi</taxon>
        <taxon>Dikarya</taxon>
        <taxon>Ascomycota</taxon>
        <taxon>Pezizomycotina</taxon>
        <taxon>Sordariomycetes</taxon>
        <taxon>Sordariomycetidae</taxon>
        <taxon>Sordariales</taxon>
        <taxon>Schizotheciaceae</taxon>
        <taxon>Echria</taxon>
    </lineage>
</organism>
<dbReference type="Proteomes" id="UP001239445">
    <property type="component" value="Unassembled WGS sequence"/>
</dbReference>
<evidence type="ECO:0000313" key="2">
    <source>
        <dbReference type="EMBL" id="KAK1757202.1"/>
    </source>
</evidence>
<evidence type="ECO:0000313" key="3">
    <source>
        <dbReference type="Proteomes" id="UP001239445"/>
    </source>
</evidence>
<dbReference type="EMBL" id="MU839831">
    <property type="protein sequence ID" value="KAK1757202.1"/>
    <property type="molecule type" value="Genomic_DNA"/>
</dbReference>
<dbReference type="AlphaFoldDB" id="A0AAJ0BFT2"/>
<reference evidence="2" key="1">
    <citation type="submission" date="2023-06" db="EMBL/GenBank/DDBJ databases">
        <title>Genome-scale phylogeny and comparative genomics of the fungal order Sordariales.</title>
        <authorList>
            <consortium name="Lawrence Berkeley National Laboratory"/>
            <person name="Hensen N."/>
            <person name="Bonometti L."/>
            <person name="Westerberg I."/>
            <person name="Brannstrom I.O."/>
            <person name="Guillou S."/>
            <person name="Cros-Aarteil S."/>
            <person name="Calhoun S."/>
            <person name="Haridas S."/>
            <person name="Kuo A."/>
            <person name="Mondo S."/>
            <person name="Pangilinan J."/>
            <person name="Riley R."/>
            <person name="Labutti K."/>
            <person name="Andreopoulos B."/>
            <person name="Lipzen A."/>
            <person name="Chen C."/>
            <person name="Yanf M."/>
            <person name="Daum C."/>
            <person name="Ng V."/>
            <person name="Clum A."/>
            <person name="Steindorff A."/>
            <person name="Ohm R."/>
            <person name="Martin F."/>
            <person name="Silar P."/>
            <person name="Natvig D."/>
            <person name="Lalanne C."/>
            <person name="Gautier V."/>
            <person name="Ament-Velasquez S.L."/>
            <person name="Kruys A."/>
            <person name="Hutchinson M.I."/>
            <person name="Powell A.J."/>
            <person name="Barry K."/>
            <person name="Miller A.N."/>
            <person name="Grigoriev I.V."/>
            <person name="Debuchy R."/>
            <person name="Gladieux P."/>
            <person name="Thoren M.H."/>
            <person name="Johannesson H."/>
        </authorList>
    </citation>
    <scope>NUCLEOTIDE SEQUENCE</scope>
    <source>
        <strain evidence="2">PSN4</strain>
    </source>
</reference>
<evidence type="ECO:0000256" key="1">
    <source>
        <dbReference type="SAM" id="MobiDB-lite"/>
    </source>
</evidence>
<sequence length="267" mass="30239">MQALISLGDTDSLHSLVIRAETLLSQAARTCNRLWSERNKCGGSSSLCPSLLQLHQALQDGAEFLQREYEHVGNSCGSQEASVGDQIARIEFGLLCSVIDEQIAKPLENIEQRLLHQHDQQHHHTVHHGGGHCWSWSSFFVEEHHHHHHNHHNHNHHHRLTEYEIKFQVVLVKWGEVKGCISSYFDQLEGRLKKNKKKNGGGGNKDDDDDKDNRKKTSSVSDAAQKYIDAVTLVENEVHVIAKTDEQIHTMGRLRTRSNSFSSSCSD</sequence>